<keyword evidence="4" id="KW-0378">Hydrolase</keyword>
<organism evidence="4 5">
    <name type="scientific">Megasphaera paucivorans</name>
    <dbReference type="NCBI Taxonomy" id="349095"/>
    <lineage>
        <taxon>Bacteria</taxon>
        <taxon>Bacillati</taxon>
        <taxon>Bacillota</taxon>
        <taxon>Negativicutes</taxon>
        <taxon>Veillonellales</taxon>
        <taxon>Veillonellaceae</taxon>
        <taxon>Megasphaera</taxon>
    </lineage>
</organism>
<dbReference type="Pfam" id="PF08666">
    <property type="entry name" value="SAF"/>
    <property type="match status" value="1"/>
</dbReference>
<proteinExistence type="inferred from homology"/>
<comment type="similarity">
    <text evidence="1">Belongs to the UxaA family.</text>
</comment>
<dbReference type="SMART" id="SM00858">
    <property type="entry name" value="SAF"/>
    <property type="match status" value="1"/>
</dbReference>
<gene>
    <name evidence="4" type="ORF">SAMN05660299_02846</name>
</gene>
<dbReference type="InterPro" id="IPR052172">
    <property type="entry name" value="UxaA_altronate/galactarate_dh"/>
</dbReference>
<dbReference type="AlphaFoldDB" id="A0A1H0C4Y4"/>
<sequence length="495" mass="54545">MKIIKINNEDTVAVALEVLKKGEIIRVNSDEIMLIDDIPSGHKIALKDFTIGEGVIKYGEICGKAKRSIRKGEWIHTHNLVADTSGHKYIYQFDTKSIDIGKTERTFMGYGRDNGEVGIRNYIAIIPTVFCVNGPARKLAQMLTLKYPNTNFFDGFQVLDHSSGCSQTGDDLEMTSKTLANVAKNANFGGVLFMSLGCEINDLKQMSKYIGDYDSRRVKFMKLQDIDDEYDGGMKLCKEIYDVVSEDTREPFNLNRLSISYNCGGSDGFSGITANRIVGLVNNKLIQCGATTNITEVPEMLGAEHILANRAKDRVIFSKIINMINTYKDYFSKYGQTPESNPTQGNKEGGLTTLADKSLGCIQKGGKSIVMDVVACGDRIKKRGFNLVVGPGNDLAGITAQVAAGSVLTVFTTGRGTPCGFIGPTFRVATNNQLYNRKPMWNDFNAGRMLDGESAEKLADELFEDIIATCEGRYQTMNERNGFYSIGIFKDGVLD</sequence>
<name>A0A1H0C4Y4_9FIRM</name>
<dbReference type="OrthoDB" id="9804574at2"/>
<dbReference type="Pfam" id="PF20629">
    <property type="entry name" value="GD_AH_C"/>
    <property type="match status" value="1"/>
</dbReference>
<dbReference type="GO" id="GO:0016829">
    <property type="term" value="F:lyase activity"/>
    <property type="evidence" value="ECO:0007669"/>
    <property type="project" value="UniProtKB-KW"/>
</dbReference>
<evidence type="ECO:0000313" key="4">
    <source>
        <dbReference type="EMBL" id="SDN52928.1"/>
    </source>
</evidence>
<dbReference type="Proteomes" id="UP000199309">
    <property type="component" value="Unassembled WGS sequence"/>
</dbReference>
<accession>A0A1H0C4Y4</accession>
<dbReference type="InterPro" id="IPR044144">
    <property type="entry name" value="SAF_UxaA/GarD"/>
</dbReference>
<dbReference type="Pfam" id="PF04295">
    <property type="entry name" value="GD_AH_second"/>
    <property type="match status" value="1"/>
</dbReference>
<dbReference type="EMBL" id="FNHQ01000065">
    <property type="protein sequence ID" value="SDN52928.1"/>
    <property type="molecule type" value="Genomic_DNA"/>
</dbReference>
<dbReference type="Gene3D" id="2.30.130.110">
    <property type="match status" value="1"/>
</dbReference>
<evidence type="ECO:0000256" key="2">
    <source>
        <dbReference type="ARBA" id="ARBA00023239"/>
    </source>
</evidence>
<keyword evidence="2" id="KW-0456">Lyase</keyword>
<dbReference type="PANTHER" id="PTHR30536:SF5">
    <property type="entry name" value="ALTRONATE DEHYDRATASE"/>
    <property type="match status" value="1"/>
</dbReference>
<dbReference type="RefSeq" id="WP_091653270.1">
    <property type="nucleotide sequence ID" value="NZ_FNHQ01000065.1"/>
</dbReference>
<evidence type="ECO:0000313" key="5">
    <source>
        <dbReference type="Proteomes" id="UP000199309"/>
    </source>
</evidence>
<dbReference type="PANTHER" id="PTHR30536">
    <property type="entry name" value="ALTRONATE/GALACTARATE DEHYDRATASE"/>
    <property type="match status" value="1"/>
</dbReference>
<dbReference type="STRING" id="349095.SAMN05660299_02846"/>
<dbReference type="CDD" id="cd11613">
    <property type="entry name" value="SAF_AH_GD"/>
    <property type="match status" value="1"/>
</dbReference>
<keyword evidence="5" id="KW-1185">Reference proteome</keyword>
<evidence type="ECO:0000259" key="3">
    <source>
        <dbReference type="SMART" id="SM00858"/>
    </source>
</evidence>
<dbReference type="GO" id="GO:0019698">
    <property type="term" value="P:D-galacturonate catabolic process"/>
    <property type="evidence" value="ECO:0007669"/>
    <property type="project" value="TreeGrafter"/>
</dbReference>
<reference evidence="4 5" key="1">
    <citation type="submission" date="2016-10" db="EMBL/GenBank/DDBJ databases">
        <authorList>
            <person name="de Groot N.N."/>
        </authorList>
    </citation>
    <scope>NUCLEOTIDE SEQUENCE [LARGE SCALE GENOMIC DNA]</scope>
    <source>
        <strain evidence="4 5">DSM 16981</strain>
    </source>
</reference>
<dbReference type="InterPro" id="IPR007392">
    <property type="entry name" value="GD_AH_second"/>
</dbReference>
<dbReference type="GO" id="GO:0016787">
    <property type="term" value="F:hydrolase activity"/>
    <property type="evidence" value="ECO:0007669"/>
    <property type="project" value="UniProtKB-KW"/>
</dbReference>
<protein>
    <submittedName>
        <fullName evidence="4">Altronate hydrolase</fullName>
    </submittedName>
</protein>
<dbReference type="InterPro" id="IPR048332">
    <property type="entry name" value="GD_AH_C"/>
</dbReference>
<dbReference type="InterPro" id="IPR013974">
    <property type="entry name" value="SAF"/>
</dbReference>
<evidence type="ECO:0000256" key="1">
    <source>
        <dbReference type="ARBA" id="ARBA00010986"/>
    </source>
</evidence>
<feature type="domain" description="SAF" evidence="3">
    <location>
        <begin position="10"/>
        <end position="81"/>
    </location>
</feature>